<dbReference type="Proteomes" id="UP001437256">
    <property type="component" value="Unassembled WGS sequence"/>
</dbReference>
<evidence type="ECO:0000259" key="5">
    <source>
        <dbReference type="PROSITE" id="PS50118"/>
    </source>
</evidence>
<feature type="region of interest" description="Disordered" evidence="4">
    <location>
        <begin position="403"/>
        <end position="474"/>
    </location>
</feature>
<keyword evidence="2" id="KW-0804">Transcription</keyword>
<evidence type="ECO:0000313" key="7">
    <source>
        <dbReference type="Proteomes" id="UP001437256"/>
    </source>
</evidence>
<evidence type="ECO:0000313" key="6">
    <source>
        <dbReference type="EMBL" id="KAL0072823.1"/>
    </source>
</evidence>
<accession>A0ABR3AGF3</accession>
<name>A0ABR3AGF3_9AGAR</name>
<feature type="region of interest" description="Disordered" evidence="4">
    <location>
        <begin position="63"/>
        <end position="207"/>
    </location>
</feature>
<comment type="caution">
    <text evidence="6">The sequence shown here is derived from an EMBL/GenBank/DDBJ whole genome shotgun (WGS) entry which is preliminary data.</text>
</comment>
<organism evidence="6 7">
    <name type="scientific">Marasmius tenuissimus</name>
    <dbReference type="NCBI Taxonomy" id="585030"/>
    <lineage>
        <taxon>Eukaryota</taxon>
        <taxon>Fungi</taxon>
        <taxon>Dikarya</taxon>
        <taxon>Basidiomycota</taxon>
        <taxon>Agaricomycotina</taxon>
        <taxon>Agaricomycetes</taxon>
        <taxon>Agaricomycetidae</taxon>
        <taxon>Agaricales</taxon>
        <taxon>Marasmiineae</taxon>
        <taxon>Marasmiaceae</taxon>
        <taxon>Marasmius</taxon>
    </lineage>
</organism>
<evidence type="ECO:0000256" key="2">
    <source>
        <dbReference type="ARBA" id="ARBA00023163"/>
    </source>
</evidence>
<feature type="compositionally biased region" description="Low complexity" evidence="4">
    <location>
        <begin position="425"/>
        <end position="443"/>
    </location>
</feature>
<feature type="region of interest" description="Disordered" evidence="4">
    <location>
        <begin position="362"/>
        <end position="389"/>
    </location>
</feature>
<protein>
    <recommendedName>
        <fullName evidence="5">HMG box domain-containing protein</fullName>
    </recommendedName>
</protein>
<keyword evidence="3" id="KW-0539">Nucleus</keyword>
<dbReference type="Pfam" id="PF00505">
    <property type="entry name" value="HMG_box"/>
    <property type="match status" value="1"/>
</dbReference>
<feature type="compositionally biased region" description="Polar residues" evidence="4">
    <location>
        <begin position="369"/>
        <end position="387"/>
    </location>
</feature>
<proteinExistence type="predicted"/>
<keyword evidence="1 3" id="KW-0238">DNA-binding</keyword>
<gene>
    <name evidence="6" type="ORF">AAF712_000586</name>
</gene>
<dbReference type="PROSITE" id="PS50118">
    <property type="entry name" value="HMG_BOX_2"/>
    <property type="match status" value="1"/>
</dbReference>
<dbReference type="InterPro" id="IPR009071">
    <property type="entry name" value="HMG_box_dom"/>
</dbReference>
<feature type="compositionally biased region" description="Basic and acidic residues" evidence="4">
    <location>
        <begin position="88"/>
        <end position="113"/>
    </location>
</feature>
<dbReference type="PANTHER" id="PTHR10270:SF161">
    <property type="entry name" value="SEX-DETERMINING REGION Y PROTEIN"/>
    <property type="match status" value="1"/>
</dbReference>
<evidence type="ECO:0000256" key="4">
    <source>
        <dbReference type="SAM" id="MobiDB-lite"/>
    </source>
</evidence>
<sequence length="474" mass="51805">MPAERSNGKVKRPPNAWILFRSDVARAIAHDEELHPELPRRTQAQISKEISHLWNTLDPQRKAEYERRAEAKKHEHSLLYPDYRFQPMKKEEKERQKQLKKQKDKEERYRQRNEAAASSSRLQSATASPAPHPASLPASGAPLNLPSSSTPIQHSQSIHSTPLFPQTSLSQSPQNPAAVEMFGPSPPLCAADSPSDTTTYGGDSQQALLLQPPPLDLSATNISHEAFAHSIASPAPSTPWTPALSELDATWNNPDHVPWQESPAPPALEPNFLRLDVPVPPQASWSADGETEFDQNLQAIINSSGNPSIFHLDNIDPDMLSGGAPLDIQLGNMDMGMDLSMFSYAEWADVLAEYLPSDNNFAPSDPTAAGSTFNDGRLPSNPQSSYSGEFEDNLNQFVDLDGTASQQQPVPPPPPPPAHIPSPPASDHSSDASSSTGSSYAPPMYTNQRRAGGTWRPPQSFGEVTIQPWKVRAN</sequence>
<dbReference type="SUPFAM" id="SSF47095">
    <property type="entry name" value="HMG-box"/>
    <property type="match status" value="1"/>
</dbReference>
<feature type="domain" description="HMG box" evidence="5">
    <location>
        <begin position="10"/>
        <end position="84"/>
    </location>
</feature>
<dbReference type="CDD" id="cd01389">
    <property type="entry name" value="HMG-box_ROX1-like"/>
    <property type="match status" value="1"/>
</dbReference>
<dbReference type="EMBL" id="JBBXMP010000001">
    <property type="protein sequence ID" value="KAL0072823.1"/>
    <property type="molecule type" value="Genomic_DNA"/>
</dbReference>
<feature type="compositionally biased region" description="Basic and acidic residues" evidence="4">
    <location>
        <begin position="63"/>
        <end position="77"/>
    </location>
</feature>
<evidence type="ECO:0000256" key="3">
    <source>
        <dbReference type="PROSITE-ProRule" id="PRU00267"/>
    </source>
</evidence>
<feature type="DNA-binding region" description="HMG box" evidence="3">
    <location>
        <begin position="10"/>
        <end position="84"/>
    </location>
</feature>
<feature type="compositionally biased region" description="Low complexity" evidence="4">
    <location>
        <begin position="124"/>
        <end position="149"/>
    </location>
</feature>
<feature type="compositionally biased region" description="Pro residues" evidence="4">
    <location>
        <begin position="409"/>
        <end position="424"/>
    </location>
</feature>
<dbReference type="PANTHER" id="PTHR10270">
    <property type="entry name" value="SOX TRANSCRIPTION FACTOR"/>
    <property type="match status" value="1"/>
</dbReference>
<dbReference type="SMART" id="SM00398">
    <property type="entry name" value="HMG"/>
    <property type="match status" value="1"/>
</dbReference>
<reference evidence="6 7" key="1">
    <citation type="submission" date="2024-05" db="EMBL/GenBank/DDBJ databases">
        <title>A draft genome resource for the thread blight pathogen Marasmius tenuissimus strain MS-2.</title>
        <authorList>
            <person name="Yulfo-Soto G.E."/>
            <person name="Baruah I.K."/>
            <person name="Amoako-Attah I."/>
            <person name="Bukari Y."/>
            <person name="Meinhardt L.W."/>
            <person name="Bailey B.A."/>
            <person name="Cohen S.P."/>
        </authorList>
    </citation>
    <scope>NUCLEOTIDE SEQUENCE [LARGE SCALE GENOMIC DNA]</scope>
    <source>
        <strain evidence="6 7">MS-2</strain>
    </source>
</reference>
<evidence type="ECO:0000256" key="1">
    <source>
        <dbReference type="ARBA" id="ARBA00023125"/>
    </source>
</evidence>
<dbReference type="InterPro" id="IPR036910">
    <property type="entry name" value="HMG_box_dom_sf"/>
</dbReference>
<dbReference type="Gene3D" id="1.10.30.10">
    <property type="entry name" value="High mobility group box domain"/>
    <property type="match status" value="1"/>
</dbReference>
<feature type="compositionally biased region" description="Polar residues" evidence="4">
    <location>
        <begin position="150"/>
        <end position="175"/>
    </location>
</feature>
<dbReference type="InterPro" id="IPR050140">
    <property type="entry name" value="SRY-related_HMG-box_TF-like"/>
</dbReference>
<keyword evidence="7" id="KW-1185">Reference proteome</keyword>